<evidence type="ECO:0000256" key="6">
    <source>
        <dbReference type="SAM" id="MobiDB-lite"/>
    </source>
</evidence>
<dbReference type="Pfam" id="PF00176">
    <property type="entry name" value="SNF2-rel_dom"/>
    <property type="match status" value="1"/>
</dbReference>
<feature type="compositionally biased region" description="Polar residues" evidence="6">
    <location>
        <begin position="718"/>
        <end position="733"/>
    </location>
</feature>
<dbReference type="InterPro" id="IPR001841">
    <property type="entry name" value="Znf_RING"/>
</dbReference>
<sequence length="2015" mass="226528">MGRKKTAPTQMGDEQRQQRQWNMLDGAAGTDHQPEAAGPLPRSLVIISDDDPALERERMAAEQEMEWEERKESSLGGDVGQHSSAHPPLLKKFLTPTEGPDREESASLKAAATVPEETRRFFRLERVKKELNELVGDADIIVPAFGKNHLRTEQVKCEWHWEVGRFTVKLVDRVDGHVSTRCLSHFQECWLYLTVSDRSKDFVYFEVYDECTEKQSKKKIAEERKRNRPRMHRLGKPQELIEDHLGLFWRISMDVDDPWSLLERLSRRGQKKFHLEFGDVDITRNQVEITLYGRKDSLEVLRHPSQKFFVKDSNLILQELMKTFYNLGPPDYNTETTRTYHDFHELFEDIKEVQQSQQIMLDINVQHSSLKPRLRPYQEDAVLWMLKRERYCEEDTKNCADDLHTMYTSVTTGCLKTLYYNRYGGSLLAEKPERIISPPGGILADEMGLGKTVEVLCCMLLHPRTNVPLPERLPTLIELEAEEDDNSLEEYPSSSVTVNSTPSLEAKPINRVDSYSDSCSLSSVSSEVISFEVTEDHSYKKYAPSQGGATQTVDVHISEPSFSQKEDINGTKEPRPEFKIPFSDSPCSAHANTVCAASEADKELKPSMNDTKFIQSKEPDFPTQADEAPNVEAMEQPSNQDGDSVTDAATESTRSLQKGSPIETGNADQAITVDLPLEAFPEGLCSAEAEARDENVPRASLKIDAHERMSSEEGAVNARTQSETFSLASTSSAGDAEALDATAVSEQQEQTIFSPEEKTGDVEMSSSTKSGSQPRRRKRRFAYQRKRTKTTKSYGGASEKQEEERRRSTDTQDTDNSSGMESASQKKRAKTVQLSKFVQYVTEEEYQDFMAPDPVLIPQKQLFECVCGKDGMDTDGWMRIRSHRRKKKMHMVMCVECKTSQHAECLNYDLEDPFRGQYRCPHCHYQGNPIPSGATLIVSPASISHQWSDEIKKHVRESSIKVFVYKGVSHLGYVQPQTLASQDIVITTYETLRRELNYVDLPHTNSDAGRRLRNPKKFMALPTPLTAVEWWRICLDEAQMVECVTTKTAEMALRLSCVNRWCVTGTPLNHSVDDLFGLLAFIGFDPYCVDMWWKTLLLRPYLHFVKTPLVEALSQVMWRTAMKDVQDQLGLPGQTEEIYHLIFSPVEEIFYQRLYKSCTDEINWAAGHFLAGVKGSTTLSHLGQALLAKFFRPLIKLRQACCHPQAVKGSFIAVQESMLTMDQLLDNLIKKTVTECMESHRGMIAAMNGQAGIYLIEQTPRVTEAVVMYRSVLMSVEEHQRKNQFKTDALPHLHTLHNLKEVLDAKPTGVDPTLRDDLLGKQCEELKEKYMQRAGAAVVAAREQLTPYQQTVQELSHQLTSVGNDWYVAVLSHAALSGNASELIRKVHEDISVNAVRKSFRNVAGLQYIIETELTDLHQSRSVLMKEMKKIDKINLTDRAILEKAITCCLRPADNKILKDCIFCKLSDLFEELECKLFDFAVEERTMGGVKQSYRKGTWQDGALEIMLKAVLSFARSHHLERDISQAGSFHIRLFDAWKKEFKLLRALWAKLKEEMAAVDELEMAVTRMRLRLPGEAAPGEFDFNVRETTELPSLLKKFAIDQRVNAGELRAKCGTLEYLKNLAKGKQGEFQDGINPDQCPICKDPLGRNWSVLQCGHCFCMDCIGVLVNSSRAHHSVFKCACCREKMTPKDISYVSTARSEADNFSLSVKGSHSTKVAAVVQCIINIKREEPKAKVLVFATWIDVLKLISNALEENEITYTNLYDHGNKFEKNVTQFKENPLITALLMPYHTGSKGLNLFEANHVLLVEPILNPAQEAQAIGRVYRMGQTKPTKIHRFLIKQTIEERIHLLMDSVLRPACKRKDSANDLLTIDHLISLFQDCQQKKPEDADDSGLHEDEAAVDSEEAGGSGDGIEDSRGLGGNSSQDGSGSMSLNNGQGIASQDLNGLFSSNGRSPLSSSSSVPSTSLSDTTSGSIAGPSGISSGIMAGAGSSSCNSDELGSRPDDMPGSSNME</sequence>
<proteinExistence type="predicted"/>
<feature type="region of interest" description="Disordered" evidence="6">
    <location>
        <begin position="564"/>
        <end position="583"/>
    </location>
</feature>
<dbReference type="PANTHER" id="PTHR45865">
    <property type="entry name" value="E3 UBIQUITIN-PROTEIN LIGASE SHPRH FAMILY MEMBER"/>
    <property type="match status" value="1"/>
</dbReference>
<feature type="compositionally biased region" description="Basic and acidic residues" evidence="6">
    <location>
        <begin position="799"/>
        <end position="810"/>
    </location>
</feature>
<dbReference type="SUPFAM" id="SSF57903">
    <property type="entry name" value="FYVE/PHD zinc finger"/>
    <property type="match status" value="1"/>
</dbReference>
<evidence type="ECO:0000256" key="5">
    <source>
        <dbReference type="PROSITE-ProRule" id="PRU00175"/>
    </source>
</evidence>
<feature type="compositionally biased region" description="Basic and acidic residues" evidence="6">
    <location>
        <begin position="564"/>
        <end position="578"/>
    </location>
</feature>
<dbReference type="InterPro" id="IPR048686">
    <property type="entry name" value="SHPRH_helical_1st"/>
</dbReference>
<dbReference type="InterPro" id="IPR027417">
    <property type="entry name" value="P-loop_NTPase"/>
</dbReference>
<dbReference type="InterPro" id="IPR049730">
    <property type="entry name" value="SNF2/RAD54-like_C"/>
</dbReference>
<dbReference type="InterPro" id="IPR038718">
    <property type="entry name" value="SNF2-like_sf"/>
</dbReference>
<dbReference type="Pfam" id="PF21324">
    <property type="entry name" value="SHPRH_helical-2nd"/>
    <property type="match status" value="1"/>
</dbReference>
<dbReference type="SUPFAM" id="SSF57850">
    <property type="entry name" value="RING/U-box"/>
    <property type="match status" value="1"/>
</dbReference>
<keyword evidence="10" id="KW-1185">Reference proteome</keyword>
<keyword evidence="1" id="KW-0479">Metal-binding</keyword>
<dbReference type="GO" id="GO:0016787">
    <property type="term" value="F:hydrolase activity"/>
    <property type="evidence" value="ECO:0007669"/>
    <property type="project" value="UniProtKB-KW"/>
</dbReference>
<evidence type="ECO:0000259" key="7">
    <source>
        <dbReference type="PROSITE" id="PS50089"/>
    </source>
</evidence>
<dbReference type="InterPro" id="IPR001965">
    <property type="entry name" value="Znf_PHD"/>
</dbReference>
<keyword evidence="4" id="KW-0862">Zinc</keyword>
<dbReference type="Pfam" id="PF00271">
    <property type="entry name" value="Helicase_C"/>
    <property type="match status" value="1"/>
</dbReference>
<feature type="region of interest" description="Disordered" evidence="6">
    <location>
        <begin position="58"/>
        <end position="89"/>
    </location>
</feature>
<dbReference type="SMART" id="SM00490">
    <property type="entry name" value="HELICc"/>
    <property type="match status" value="1"/>
</dbReference>
<dbReference type="InterPro" id="IPR001650">
    <property type="entry name" value="Helicase_C-like"/>
</dbReference>
<reference evidence="9 10" key="1">
    <citation type="submission" date="2024-02" db="EMBL/GenBank/DDBJ databases">
        <title>Chromosome-scale genome assembly of the rough periwinkle Littorina saxatilis.</title>
        <authorList>
            <person name="De Jode A."/>
            <person name="Faria R."/>
            <person name="Formenti G."/>
            <person name="Sims Y."/>
            <person name="Smith T.P."/>
            <person name="Tracey A."/>
            <person name="Wood J.M.D."/>
            <person name="Zagrodzka Z.B."/>
            <person name="Johannesson K."/>
            <person name="Butlin R.K."/>
            <person name="Leder E.H."/>
        </authorList>
    </citation>
    <scope>NUCLEOTIDE SEQUENCE [LARGE SCALE GENOMIC DNA]</scope>
    <source>
        <strain evidence="9">Snail1</strain>
        <tissue evidence="9">Muscle</tissue>
    </source>
</reference>
<dbReference type="Proteomes" id="UP001374579">
    <property type="component" value="Unassembled WGS sequence"/>
</dbReference>
<dbReference type="InterPro" id="IPR017907">
    <property type="entry name" value="Znf_RING_CS"/>
</dbReference>
<keyword evidence="3" id="KW-0378">Hydrolase</keyword>
<feature type="compositionally biased region" description="Polar residues" evidence="6">
    <location>
        <begin position="814"/>
        <end position="823"/>
    </location>
</feature>
<feature type="compositionally biased region" description="Basic and acidic residues" evidence="6">
    <location>
        <begin position="689"/>
        <end position="711"/>
    </location>
</feature>
<dbReference type="InterPro" id="IPR027370">
    <property type="entry name" value="Znf-RING_euk"/>
</dbReference>
<feature type="region of interest" description="Disordered" evidence="6">
    <location>
        <begin position="686"/>
        <end position="828"/>
    </location>
</feature>
<dbReference type="PROSITE" id="PS01359">
    <property type="entry name" value="ZF_PHD_1"/>
    <property type="match status" value="1"/>
</dbReference>
<dbReference type="GO" id="GO:0005634">
    <property type="term" value="C:nucleus"/>
    <property type="evidence" value="ECO:0007669"/>
    <property type="project" value="TreeGrafter"/>
</dbReference>
<evidence type="ECO:0000256" key="1">
    <source>
        <dbReference type="ARBA" id="ARBA00022723"/>
    </source>
</evidence>
<evidence type="ECO:0000259" key="8">
    <source>
        <dbReference type="PROSITE" id="PS51194"/>
    </source>
</evidence>
<evidence type="ECO:0000256" key="3">
    <source>
        <dbReference type="ARBA" id="ARBA00022801"/>
    </source>
</evidence>
<feature type="compositionally biased region" description="Polar residues" evidence="6">
    <location>
        <begin position="744"/>
        <end position="753"/>
    </location>
</feature>
<dbReference type="SMART" id="SM00184">
    <property type="entry name" value="RING"/>
    <property type="match status" value="1"/>
</dbReference>
<dbReference type="SUPFAM" id="SSF52540">
    <property type="entry name" value="P-loop containing nucleoside triphosphate hydrolases"/>
    <property type="match status" value="3"/>
</dbReference>
<evidence type="ECO:0008006" key="11">
    <source>
        <dbReference type="Google" id="ProtNLM"/>
    </source>
</evidence>
<dbReference type="PROSITE" id="PS50089">
    <property type="entry name" value="ZF_RING_2"/>
    <property type="match status" value="1"/>
</dbReference>
<feature type="domain" description="RING-type" evidence="7">
    <location>
        <begin position="1640"/>
        <end position="1685"/>
    </location>
</feature>
<dbReference type="GO" id="GO:0006974">
    <property type="term" value="P:DNA damage response"/>
    <property type="evidence" value="ECO:0007669"/>
    <property type="project" value="TreeGrafter"/>
</dbReference>
<feature type="region of interest" description="Disordered" evidence="6">
    <location>
        <begin position="599"/>
        <end position="667"/>
    </location>
</feature>
<dbReference type="Gene3D" id="3.40.50.300">
    <property type="entry name" value="P-loop containing nucleotide triphosphate hydrolases"/>
    <property type="match status" value="1"/>
</dbReference>
<dbReference type="PROSITE" id="PS51194">
    <property type="entry name" value="HELICASE_CTER"/>
    <property type="match status" value="1"/>
</dbReference>
<keyword evidence="2 5" id="KW-0863">Zinc-finger</keyword>
<name>A0AAN9GID5_9CAEN</name>
<dbReference type="Pfam" id="PF21325">
    <property type="entry name" value="SHPRH_helical-1st"/>
    <property type="match status" value="1"/>
</dbReference>
<dbReference type="InterPro" id="IPR052583">
    <property type="entry name" value="ATP-helicase/E3_Ub-Ligase"/>
</dbReference>
<dbReference type="CDD" id="cd18793">
    <property type="entry name" value="SF2_C_SNF"/>
    <property type="match status" value="1"/>
</dbReference>
<evidence type="ECO:0000256" key="4">
    <source>
        <dbReference type="ARBA" id="ARBA00022833"/>
    </source>
</evidence>
<dbReference type="InterPro" id="IPR011011">
    <property type="entry name" value="Znf_FYVE_PHD"/>
</dbReference>
<evidence type="ECO:0000313" key="10">
    <source>
        <dbReference type="Proteomes" id="UP001374579"/>
    </source>
</evidence>
<dbReference type="CDD" id="cd16569">
    <property type="entry name" value="RING-HC_SHPRH-like"/>
    <property type="match status" value="1"/>
</dbReference>
<dbReference type="Gene3D" id="3.30.40.10">
    <property type="entry name" value="Zinc/RING finger domain, C3HC4 (zinc finger)"/>
    <property type="match status" value="2"/>
</dbReference>
<feature type="compositionally biased region" description="Basic and acidic residues" evidence="6">
    <location>
        <begin position="1887"/>
        <end position="1900"/>
    </location>
</feature>
<feature type="compositionally biased region" description="Low complexity" evidence="6">
    <location>
        <begin position="1949"/>
        <end position="1995"/>
    </location>
</feature>
<feature type="region of interest" description="Disordered" evidence="6">
    <location>
        <begin position="1887"/>
        <end position="2015"/>
    </location>
</feature>
<dbReference type="EMBL" id="JBAMIC010000004">
    <property type="protein sequence ID" value="KAK7107930.1"/>
    <property type="molecule type" value="Genomic_DNA"/>
</dbReference>
<dbReference type="InterPro" id="IPR014001">
    <property type="entry name" value="Helicase_ATP-bd"/>
</dbReference>
<feature type="domain" description="Helicase C-terminal" evidence="8">
    <location>
        <begin position="1720"/>
        <end position="1871"/>
    </location>
</feature>
<accession>A0AAN9GID5</accession>
<dbReference type="PANTHER" id="PTHR45865:SF1">
    <property type="entry name" value="E3 UBIQUITIN-PROTEIN LIGASE SHPRH"/>
    <property type="match status" value="1"/>
</dbReference>
<dbReference type="PROSITE" id="PS00518">
    <property type="entry name" value="ZF_RING_1"/>
    <property type="match status" value="1"/>
</dbReference>
<feature type="compositionally biased region" description="Basic residues" evidence="6">
    <location>
        <begin position="774"/>
        <end position="790"/>
    </location>
</feature>
<feature type="compositionally biased region" description="Polar residues" evidence="6">
    <location>
        <begin position="1924"/>
        <end position="1946"/>
    </location>
</feature>
<dbReference type="GO" id="GO:0000209">
    <property type="term" value="P:protein polyubiquitination"/>
    <property type="evidence" value="ECO:0007669"/>
    <property type="project" value="TreeGrafter"/>
</dbReference>
<dbReference type="GO" id="GO:0005524">
    <property type="term" value="F:ATP binding"/>
    <property type="evidence" value="ECO:0007669"/>
    <property type="project" value="InterPro"/>
</dbReference>
<comment type="caution">
    <text evidence="9">The sequence shown here is derived from an EMBL/GenBank/DDBJ whole genome shotgun (WGS) entry which is preliminary data.</text>
</comment>
<dbReference type="InterPro" id="IPR019786">
    <property type="entry name" value="Zinc_finger_PHD-type_CS"/>
</dbReference>
<dbReference type="SMART" id="SM00487">
    <property type="entry name" value="DEXDc"/>
    <property type="match status" value="1"/>
</dbReference>
<feature type="compositionally biased region" description="Polar residues" evidence="6">
    <location>
        <begin position="764"/>
        <end position="773"/>
    </location>
</feature>
<protein>
    <recommendedName>
        <fullName evidence="11">E3 ubiquitin-protein ligase SHPRH</fullName>
    </recommendedName>
</protein>
<evidence type="ECO:0000313" key="9">
    <source>
        <dbReference type="EMBL" id="KAK7107930.1"/>
    </source>
</evidence>
<gene>
    <name evidence="9" type="ORF">V1264_015756</name>
</gene>
<evidence type="ECO:0000256" key="2">
    <source>
        <dbReference type="ARBA" id="ARBA00022771"/>
    </source>
</evidence>
<dbReference type="InterPro" id="IPR000330">
    <property type="entry name" value="SNF2_N"/>
</dbReference>
<dbReference type="Pfam" id="PF13445">
    <property type="entry name" value="zf-RING_UBOX"/>
    <property type="match status" value="1"/>
</dbReference>
<dbReference type="Gene3D" id="3.40.50.10810">
    <property type="entry name" value="Tandem AAA-ATPase domain"/>
    <property type="match status" value="2"/>
</dbReference>
<feature type="region of interest" description="Disordered" evidence="6">
    <location>
        <begin position="1"/>
        <end position="44"/>
    </location>
</feature>
<dbReference type="GO" id="GO:0061630">
    <property type="term" value="F:ubiquitin protein ligase activity"/>
    <property type="evidence" value="ECO:0007669"/>
    <property type="project" value="TreeGrafter"/>
</dbReference>
<organism evidence="9 10">
    <name type="scientific">Littorina saxatilis</name>
    <dbReference type="NCBI Taxonomy" id="31220"/>
    <lineage>
        <taxon>Eukaryota</taxon>
        <taxon>Metazoa</taxon>
        <taxon>Spiralia</taxon>
        <taxon>Lophotrochozoa</taxon>
        <taxon>Mollusca</taxon>
        <taxon>Gastropoda</taxon>
        <taxon>Caenogastropoda</taxon>
        <taxon>Littorinimorpha</taxon>
        <taxon>Littorinoidea</taxon>
        <taxon>Littorinidae</taxon>
        <taxon>Littorina</taxon>
    </lineage>
</organism>
<dbReference type="SMART" id="SM00249">
    <property type="entry name" value="PHD"/>
    <property type="match status" value="1"/>
</dbReference>
<dbReference type="GO" id="GO:0008270">
    <property type="term" value="F:zinc ion binding"/>
    <property type="evidence" value="ECO:0007669"/>
    <property type="project" value="UniProtKB-KW"/>
</dbReference>
<dbReference type="InterPro" id="IPR048695">
    <property type="entry name" value="SHPRH_helical_2nd"/>
</dbReference>
<dbReference type="CDD" id="cd18070">
    <property type="entry name" value="DEXQc_SHPRH"/>
    <property type="match status" value="1"/>
</dbReference>
<dbReference type="InterPro" id="IPR013083">
    <property type="entry name" value="Znf_RING/FYVE/PHD"/>
</dbReference>
<feature type="compositionally biased region" description="Polar residues" evidence="6">
    <location>
        <begin position="636"/>
        <end position="658"/>
    </location>
</feature>
<dbReference type="FunFam" id="3.40.50.10810:FF:000013">
    <property type="entry name" value="E3 ubiquitin-protein ligase SHPRH isoform X2"/>
    <property type="match status" value="1"/>
</dbReference>